<name>T2GA28_MEGG1</name>
<dbReference type="RefSeq" id="WP_021759736.1">
    <property type="nucleotide sequence ID" value="NC_022444.1"/>
</dbReference>
<dbReference type="KEGG" id="dgg:DGI_1111"/>
<evidence type="ECO:0000313" key="2">
    <source>
        <dbReference type="Proteomes" id="UP000016587"/>
    </source>
</evidence>
<sequence>CAICGLDTSGPDAQLRAKVLRGIDAIAKELPKRHDWREVMTVGLDGGGDLSFLVQAPNFRAFPAGNYFGVSSIVPAWGYGWRSLFRDEKIYDILSWFLHYARQYIHRSNVARVLMIAWEEHSKILHPFGSRTVSLRYGPQRPMTSAQNALDVSMNALRPSSTIDHDFIFNSIPLSNSAWINRNMLDPYVHQAAFHCLRGHNLRHHSFDVEAVVAFDCAIQSVARLLRNGGKISRRQLCKALGLPSEAGSLAEYMYFLRNEFGAHAGGWRWWDAGEMVGENIEDIANLADEILAKAADAEVHMRAVEPDPVDWAGWFFQHFKMLWDTVWFENFDRWNAQHQ</sequence>
<dbReference type="PATRIC" id="fig|1121448.10.peg.1112"/>
<evidence type="ECO:0000313" key="1">
    <source>
        <dbReference type="EMBL" id="AGW12981.1"/>
    </source>
</evidence>
<dbReference type="EMBL" id="CP006585">
    <property type="protein sequence ID" value="AGW12981.1"/>
    <property type="molecule type" value="Genomic_DNA"/>
</dbReference>
<dbReference type="eggNOG" id="ENOG5031CN1">
    <property type="taxonomic scope" value="Bacteria"/>
</dbReference>
<keyword evidence="2" id="KW-1185">Reference proteome</keyword>
<proteinExistence type="predicted"/>
<reference evidence="1 2" key="1">
    <citation type="journal article" date="2013" name="J. Bacteriol.">
        <title>Roles of HynAB and Ech, the only two hydrogenases found in the model sulfate reducer Desulfovibrio gigas.</title>
        <authorList>
            <person name="Morais-Silva F.O."/>
            <person name="Santos C.I."/>
            <person name="Rodrigues R."/>
            <person name="Pereira I.A."/>
            <person name="Rodrigues-Pousada C."/>
        </authorList>
    </citation>
    <scope>NUCLEOTIDE SEQUENCE [LARGE SCALE GENOMIC DNA]</scope>
    <source>
        <strain evidence="2">ATCC 19364 / DSM 1382 / NCIMB 9332 / VKM B-1759</strain>
    </source>
</reference>
<dbReference type="HOGENOM" id="CLU_815119_0_0_7"/>
<gene>
    <name evidence="1" type="ORF">DGI_1111</name>
</gene>
<dbReference type="Proteomes" id="UP000016587">
    <property type="component" value="Chromosome"/>
</dbReference>
<organism evidence="1 2">
    <name type="scientific">Megalodesulfovibrio gigas (strain ATCC 19364 / DSM 1382 / NCIMB 9332 / VKM B-1759)</name>
    <name type="common">Desulfovibrio gigas</name>
    <dbReference type="NCBI Taxonomy" id="1121448"/>
    <lineage>
        <taxon>Bacteria</taxon>
        <taxon>Pseudomonadati</taxon>
        <taxon>Thermodesulfobacteriota</taxon>
        <taxon>Desulfovibrionia</taxon>
        <taxon>Desulfovibrionales</taxon>
        <taxon>Desulfovibrionaceae</taxon>
        <taxon>Megalodesulfovibrio</taxon>
    </lineage>
</organism>
<reference evidence="2" key="2">
    <citation type="submission" date="2013-07" db="EMBL/GenBank/DDBJ databases">
        <authorList>
            <person name="Morais-Silva F.O."/>
            <person name="Rezende A.M."/>
            <person name="Pimentel C."/>
            <person name="Resende D.M."/>
            <person name="Santos C.I."/>
            <person name="Clemente C."/>
            <person name="de Oliveira L.M."/>
            <person name="da Silva S.M."/>
            <person name="Costa D.A."/>
            <person name="Varela-Raposo A."/>
            <person name="Horacio E.C.A."/>
            <person name="Matos M."/>
            <person name="Flores O."/>
            <person name="Ruiz J.C."/>
            <person name="Rodrigues-Pousada C."/>
        </authorList>
    </citation>
    <scope>NUCLEOTIDE SEQUENCE [LARGE SCALE GENOMIC DNA]</scope>
    <source>
        <strain evidence="2">ATCC 19364 / DSM 1382 / NCIMB 9332 / VKM B-1759</strain>
    </source>
</reference>
<protein>
    <submittedName>
        <fullName evidence="1">Uncharacterized protein</fullName>
    </submittedName>
</protein>
<dbReference type="AlphaFoldDB" id="T2GA28"/>
<accession>T2GA28</accession>
<feature type="non-terminal residue" evidence="1">
    <location>
        <position position="1"/>
    </location>
</feature>